<keyword evidence="1" id="KW-0812">Transmembrane</keyword>
<dbReference type="EMBL" id="CP133615">
    <property type="protein sequence ID" value="WMV25513.1"/>
    <property type="molecule type" value="Genomic_DNA"/>
</dbReference>
<dbReference type="InterPro" id="IPR026960">
    <property type="entry name" value="RVT-Znf"/>
</dbReference>
<organism evidence="3 4">
    <name type="scientific">Solanum verrucosum</name>
    <dbReference type="NCBI Taxonomy" id="315347"/>
    <lineage>
        <taxon>Eukaryota</taxon>
        <taxon>Viridiplantae</taxon>
        <taxon>Streptophyta</taxon>
        <taxon>Embryophyta</taxon>
        <taxon>Tracheophyta</taxon>
        <taxon>Spermatophyta</taxon>
        <taxon>Magnoliopsida</taxon>
        <taxon>eudicotyledons</taxon>
        <taxon>Gunneridae</taxon>
        <taxon>Pentapetalae</taxon>
        <taxon>asterids</taxon>
        <taxon>lamiids</taxon>
        <taxon>Solanales</taxon>
        <taxon>Solanaceae</taxon>
        <taxon>Solanoideae</taxon>
        <taxon>Solaneae</taxon>
        <taxon>Solanum</taxon>
    </lineage>
</organism>
<feature type="domain" description="Reverse transcriptase zinc-binding" evidence="2">
    <location>
        <begin position="53"/>
        <end position="139"/>
    </location>
</feature>
<dbReference type="PANTHER" id="PTHR47380">
    <property type="entry name" value="OS02G0533000 PROTEIN"/>
    <property type="match status" value="1"/>
</dbReference>
<keyword evidence="1" id="KW-1133">Transmembrane helix</keyword>
<accession>A0AAF0QLW2</accession>
<sequence>MWSPQGWNIIFRRLLNDWEIDGMVECLGLIGGFPGTTLEPDRLAWGHHKDGVFSVNRLYNWGLKRCAGRSIGPWNTIWKSVAPAKVKCFTWLVARKKCLTHEAMQKRGINIVSRCLLCKEALETNKHLFMHCKVTAQVWALFTSIANEYWTMPEHTSDLLSCWIKRGGSKSQKRWWRTVPACIWWIIWKERNQRIFEGKECTIQKIKWKVITTLGFWCKEQDIEEEIQLVDFIGSLYWDPYYYRRRRVRKESGGMNFIESVFSFVFGDGDPNQEIEEERWKLVGQYISSNGGVVAAEELAPFLDVETPNKTDDESYILPVLLRFDGQPEVDEEGNILYRFPSLQRTAAPQRSGRKEYVGKRWTDWVGQVERFLQEKKWQFSKTSSSERALVIGLGGLNLFGVIVLGTMLK</sequence>
<keyword evidence="1" id="KW-0472">Membrane</keyword>
<protein>
    <recommendedName>
        <fullName evidence="2">Reverse transcriptase zinc-binding domain-containing protein</fullName>
    </recommendedName>
</protein>
<dbReference type="Proteomes" id="UP001234989">
    <property type="component" value="Chromosome 4"/>
</dbReference>
<evidence type="ECO:0000313" key="3">
    <source>
        <dbReference type="EMBL" id="WMV25513.1"/>
    </source>
</evidence>
<evidence type="ECO:0000313" key="4">
    <source>
        <dbReference type="Proteomes" id="UP001234989"/>
    </source>
</evidence>
<dbReference type="AlphaFoldDB" id="A0AAF0QLW2"/>
<evidence type="ECO:0000259" key="2">
    <source>
        <dbReference type="Pfam" id="PF13966"/>
    </source>
</evidence>
<dbReference type="GO" id="GO:0009941">
    <property type="term" value="C:chloroplast envelope"/>
    <property type="evidence" value="ECO:0007669"/>
    <property type="project" value="TreeGrafter"/>
</dbReference>
<name>A0AAF0QLW2_SOLVR</name>
<evidence type="ECO:0000256" key="1">
    <source>
        <dbReference type="SAM" id="Phobius"/>
    </source>
</evidence>
<dbReference type="InterPro" id="IPR044200">
    <property type="entry name" value="At5g03900-like"/>
</dbReference>
<gene>
    <name evidence="3" type="ORF">MTR67_018898</name>
</gene>
<dbReference type="PANTHER" id="PTHR47380:SF4">
    <property type="entry name" value="OS02G0533000 PROTEIN"/>
    <property type="match status" value="1"/>
</dbReference>
<dbReference type="Pfam" id="PF13966">
    <property type="entry name" value="zf-RVT"/>
    <property type="match status" value="1"/>
</dbReference>
<keyword evidence="4" id="KW-1185">Reference proteome</keyword>
<proteinExistence type="predicted"/>
<reference evidence="3" key="1">
    <citation type="submission" date="2023-08" db="EMBL/GenBank/DDBJ databases">
        <title>A de novo genome assembly of Solanum verrucosum Schlechtendal, a Mexican diploid species geographically isolated from the other diploid A-genome species in potato relatives.</title>
        <authorList>
            <person name="Hosaka K."/>
        </authorList>
    </citation>
    <scope>NUCLEOTIDE SEQUENCE</scope>
    <source>
        <tissue evidence="3">Young leaves</tissue>
    </source>
</reference>
<feature type="transmembrane region" description="Helical" evidence="1">
    <location>
        <begin position="389"/>
        <end position="409"/>
    </location>
</feature>